<gene>
    <name evidence="1" type="ORF">AYM40_10610</name>
</gene>
<keyword evidence="2" id="KW-1185">Reference proteome</keyword>
<dbReference type="AlphaFoldDB" id="A0A161IB66"/>
<organism evidence="1 2">
    <name type="scientific">Paraburkholderia phytofirmans OLGA172</name>
    <dbReference type="NCBI Taxonomy" id="1417228"/>
    <lineage>
        <taxon>Bacteria</taxon>
        <taxon>Pseudomonadati</taxon>
        <taxon>Pseudomonadota</taxon>
        <taxon>Betaproteobacteria</taxon>
        <taxon>Burkholderiales</taxon>
        <taxon>Burkholderiaceae</taxon>
        <taxon>Paraburkholderia</taxon>
    </lineage>
</organism>
<sequence>MLLRCLVALVFGSLKEETLSSWWGDARVAFNVTNERAVCVHELESSASHRAYRRGSQVIGLMPKLCSEKFRCAQFDGLQISGY</sequence>
<accession>A0A161IB66</accession>
<evidence type="ECO:0000313" key="2">
    <source>
        <dbReference type="Proteomes" id="UP000076852"/>
    </source>
</evidence>
<dbReference type="KEGG" id="buz:AYM40_10610"/>
<protein>
    <submittedName>
        <fullName evidence="1">Uncharacterized protein</fullName>
    </submittedName>
</protein>
<dbReference type="EMBL" id="CP014578">
    <property type="protein sequence ID" value="ANB72763.1"/>
    <property type="molecule type" value="Genomic_DNA"/>
</dbReference>
<dbReference type="Proteomes" id="UP000076852">
    <property type="component" value="Chromosome 1"/>
</dbReference>
<name>A0A161IB66_9BURK</name>
<proteinExistence type="predicted"/>
<evidence type="ECO:0000313" key="1">
    <source>
        <dbReference type="EMBL" id="ANB72763.1"/>
    </source>
</evidence>
<reference evidence="1 2" key="1">
    <citation type="journal article" date="2016" name="Gene">
        <title>PacBio SMRT assembly of a complex multi-replicon genome reveals chlorocatechol degradative operon in a region of genome plasticity.</title>
        <authorList>
            <person name="Ricker N."/>
            <person name="Shen S.Y."/>
            <person name="Goordial J."/>
            <person name="Jin S."/>
            <person name="Fulthorpe R.R."/>
        </authorList>
    </citation>
    <scope>NUCLEOTIDE SEQUENCE [LARGE SCALE GENOMIC DNA]</scope>
    <source>
        <strain evidence="1 2">OLGA172</strain>
    </source>
</reference>